<dbReference type="RefSeq" id="WP_241793746.1">
    <property type="nucleotide sequence ID" value="NZ_JALBUU010000079.1"/>
</dbReference>
<accession>A0ABS9W9Q9</accession>
<dbReference type="Proteomes" id="UP001201985">
    <property type="component" value="Unassembled WGS sequence"/>
</dbReference>
<proteinExistence type="predicted"/>
<protein>
    <submittedName>
        <fullName evidence="1">Uncharacterized protein</fullName>
    </submittedName>
</protein>
<comment type="caution">
    <text evidence="1">The sequence shown here is derived from an EMBL/GenBank/DDBJ whole genome shotgun (WGS) entry which is preliminary data.</text>
</comment>
<evidence type="ECO:0000313" key="2">
    <source>
        <dbReference type="Proteomes" id="UP001201985"/>
    </source>
</evidence>
<dbReference type="EMBL" id="JALBUU010000079">
    <property type="protein sequence ID" value="MCI0756042.1"/>
    <property type="molecule type" value="Genomic_DNA"/>
</dbReference>
<sequence>MRCYDQRRQVLRRPRESTLLSRLTVQHAGFEHQIKEAARPHPDAELLRSLKRAKLLIPTGSPRLRVELPAVRAGAIAWRTWPTWMLRGTPGEEITRDMERLPPSLDRLTFFEGPRSRVPRPRRVWRPSGNQFHEHLAG</sequence>
<evidence type="ECO:0000313" key="1">
    <source>
        <dbReference type="EMBL" id="MCI0756042.1"/>
    </source>
</evidence>
<keyword evidence="2" id="KW-1185">Reference proteome</keyword>
<organism evidence="1 2">
    <name type="scientific">Teichococcus vastitatis</name>
    <dbReference type="NCBI Taxonomy" id="2307076"/>
    <lineage>
        <taxon>Bacteria</taxon>
        <taxon>Pseudomonadati</taxon>
        <taxon>Pseudomonadota</taxon>
        <taxon>Alphaproteobacteria</taxon>
        <taxon>Acetobacterales</taxon>
        <taxon>Roseomonadaceae</taxon>
        <taxon>Roseomonas</taxon>
    </lineage>
</organism>
<gene>
    <name evidence="1" type="ORF">MON41_20450</name>
</gene>
<name>A0ABS9W9Q9_9PROT</name>
<reference evidence="1 2" key="1">
    <citation type="submission" date="2022-03" db="EMBL/GenBank/DDBJ databases">
        <title>Complete genome analysis of Roseomonas KG 17.1 : a prolific producer of plant growth promoters.</title>
        <authorList>
            <person name="Saadouli I."/>
            <person name="Najjari A."/>
            <person name="Mosbah A."/>
            <person name="Ouzari H.I."/>
        </authorList>
    </citation>
    <scope>NUCLEOTIDE SEQUENCE [LARGE SCALE GENOMIC DNA]</scope>
    <source>
        <strain evidence="1 2">KG17-1</strain>
    </source>
</reference>